<keyword evidence="4 7" id="KW-0689">Ribosomal protein</keyword>
<feature type="region of interest" description="Disordered" evidence="8">
    <location>
        <begin position="253"/>
        <end position="289"/>
    </location>
</feature>
<dbReference type="GO" id="GO:0005763">
    <property type="term" value="C:mitochondrial small ribosomal subunit"/>
    <property type="evidence" value="ECO:0007669"/>
    <property type="project" value="UniProtKB-UniRule"/>
</dbReference>
<dbReference type="HOGENOM" id="CLU_081350_0_0_1"/>
<evidence type="ECO:0000313" key="10">
    <source>
        <dbReference type="Proteomes" id="UP000027920"/>
    </source>
</evidence>
<dbReference type="PIRSF" id="PIRSF029764">
    <property type="entry name" value="RSM25"/>
    <property type="match status" value="1"/>
</dbReference>
<evidence type="ECO:0000256" key="4">
    <source>
        <dbReference type="ARBA" id="ARBA00022980"/>
    </source>
</evidence>
<evidence type="ECO:0000256" key="3">
    <source>
        <dbReference type="ARBA" id="ARBA00011526"/>
    </source>
</evidence>
<keyword evidence="5 7" id="KW-0496">Mitochondrion</keyword>
<dbReference type="RefSeq" id="XP_013264407.1">
    <property type="nucleotide sequence ID" value="XM_013408953.1"/>
</dbReference>
<proteinExistence type="inferred from homology"/>
<protein>
    <recommendedName>
        <fullName evidence="7">37S ribosomal protein S25, mitochondrial</fullName>
    </recommendedName>
</protein>
<dbReference type="AlphaFoldDB" id="A0A072PQ31"/>
<evidence type="ECO:0000256" key="6">
    <source>
        <dbReference type="ARBA" id="ARBA00023274"/>
    </source>
</evidence>
<evidence type="ECO:0000313" key="9">
    <source>
        <dbReference type="EMBL" id="KEF61817.1"/>
    </source>
</evidence>
<dbReference type="Pfam" id="PF13741">
    <property type="entry name" value="MRP-S25"/>
    <property type="match status" value="1"/>
</dbReference>
<evidence type="ECO:0000256" key="5">
    <source>
        <dbReference type="ARBA" id="ARBA00023128"/>
    </source>
</evidence>
<dbReference type="GeneID" id="25278323"/>
<keyword evidence="10" id="KW-1185">Reference proteome</keyword>
<feature type="compositionally biased region" description="Polar residues" evidence="8">
    <location>
        <begin position="260"/>
        <end position="270"/>
    </location>
</feature>
<dbReference type="PANTHER" id="PTHR37799">
    <property type="entry name" value="37S RIBOSOMAL PROTEIN S25, MITOCHONDRIAL"/>
    <property type="match status" value="1"/>
</dbReference>
<comment type="subcellular location">
    <subcellularLocation>
        <location evidence="1 7">Mitochondrion</location>
    </subcellularLocation>
</comment>
<evidence type="ECO:0000256" key="1">
    <source>
        <dbReference type="ARBA" id="ARBA00004173"/>
    </source>
</evidence>
<dbReference type="STRING" id="1182545.A0A072PQ31"/>
<evidence type="ECO:0000256" key="7">
    <source>
        <dbReference type="PIRNR" id="PIRNR029764"/>
    </source>
</evidence>
<keyword evidence="6 7" id="KW-0687">Ribonucleoprotein</keyword>
<reference evidence="9 10" key="1">
    <citation type="submission" date="2013-03" db="EMBL/GenBank/DDBJ databases">
        <title>The Genome Sequence of Exophiala aquamarina CBS 119918.</title>
        <authorList>
            <consortium name="The Broad Institute Genomics Platform"/>
            <person name="Cuomo C."/>
            <person name="de Hoog S."/>
            <person name="Gorbushina A."/>
            <person name="Walker B."/>
            <person name="Young S.K."/>
            <person name="Zeng Q."/>
            <person name="Gargeya S."/>
            <person name="Fitzgerald M."/>
            <person name="Haas B."/>
            <person name="Abouelleil A."/>
            <person name="Allen A.W."/>
            <person name="Alvarado L."/>
            <person name="Arachchi H.M."/>
            <person name="Berlin A.M."/>
            <person name="Chapman S.B."/>
            <person name="Gainer-Dewar J."/>
            <person name="Goldberg J."/>
            <person name="Griggs A."/>
            <person name="Gujja S."/>
            <person name="Hansen M."/>
            <person name="Howarth C."/>
            <person name="Imamovic A."/>
            <person name="Ireland A."/>
            <person name="Larimer J."/>
            <person name="McCowan C."/>
            <person name="Murphy C."/>
            <person name="Pearson M."/>
            <person name="Poon T.W."/>
            <person name="Priest M."/>
            <person name="Roberts A."/>
            <person name="Saif S."/>
            <person name="Shea T."/>
            <person name="Sisk P."/>
            <person name="Sykes S."/>
            <person name="Wortman J."/>
            <person name="Nusbaum C."/>
            <person name="Birren B."/>
        </authorList>
    </citation>
    <scope>NUCLEOTIDE SEQUENCE [LARGE SCALE GENOMIC DNA]</scope>
    <source>
        <strain evidence="9 10">CBS 119918</strain>
    </source>
</reference>
<gene>
    <name evidence="9" type="ORF">A1O9_03387</name>
</gene>
<dbReference type="EMBL" id="AMGV01000002">
    <property type="protein sequence ID" value="KEF61817.1"/>
    <property type="molecule type" value="Genomic_DNA"/>
</dbReference>
<accession>A0A072PQ31</accession>
<dbReference type="OrthoDB" id="5542239at2759"/>
<comment type="similarity">
    <text evidence="2">Belongs to the mitochondrion-specific ribosomal protein mS23 family.</text>
</comment>
<evidence type="ECO:0000256" key="8">
    <source>
        <dbReference type="SAM" id="MobiDB-lite"/>
    </source>
</evidence>
<dbReference type="PANTHER" id="PTHR37799:SF1">
    <property type="entry name" value="SMALL RIBOSOMAL SUBUNIT PROTEIN MS23"/>
    <property type="match status" value="1"/>
</dbReference>
<sequence>MGKINLTALNVRRSALARVRAKQYPNRPAWVDVLADIPPAQVLTRPQPIRHPLTHTRTRTLPDGTTKQYSMAIEQKKSKAATKNRHLFTPHKLRYEEDSLRTRFFSDHPWELARPRVVLETDGDQYKNADWSKGLMQPGIQLSGESVVQRQLYLLENIPDITVAQSYDIARKEFYALRRKEETRDRIAAEEARHMGARFGMSYNQVSMKIESEIYDEWEKWAREQVVEQMSRTAAFEGTSGMNIEQDVLDENASEDLDNPSGQRKTSSNLGRAVFANEAQQTTRVLERR</sequence>
<name>A0A072PQ31_9EURO</name>
<organism evidence="9 10">
    <name type="scientific">Exophiala aquamarina CBS 119918</name>
    <dbReference type="NCBI Taxonomy" id="1182545"/>
    <lineage>
        <taxon>Eukaryota</taxon>
        <taxon>Fungi</taxon>
        <taxon>Dikarya</taxon>
        <taxon>Ascomycota</taxon>
        <taxon>Pezizomycotina</taxon>
        <taxon>Eurotiomycetes</taxon>
        <taxon>Chaetothyriomycetidae</taxon>
        <taxon>Chaetothyriales</taxon>
        <taxon>Herpotrichiellaceae</taxon>
        <taxon>Exophiala</taxon>
    </lineage>
</organism>
<comment type="subunit">
    <text evidence="3 7">Component of the mitochondrial small ribosomal subunit.</text>
</comment>
<dbReference type="InterPro" id="IPR016939">
    <property type="entry name" value="Ribosomal_mS23_fun"/>
</dbReference>
<dbReference type="GO" id="GO:0003735">
    <property type="term" value="F:structural constituent of ribosome"/>
    <property type="evidence" value="ECO:0007669"/>
    <property type="project" value="UniProtKB-UniRule"/>
</dbReference>
<feature type="compositionally biased region" description="Polar residues" evidence="8">
    <location>
        <begin position="278"/>
        <end position="289"/>
    </location>
</feature>
<comment type="caution">
    <text evidence="9">The sequence shown here is derived from an EMBL/GenBank/DDBJ whole genome shotgun (WGS) entry which is preliminary data.</text>
</comment>
<dbReference type="VEuPathDB" id="FungiDB:A1O9_03387"/>
<evidence type="ECO:0000256" key="2">
    <source>
        <dbReference type="ARBA" id="ARBA00009864"/>
    </source>
</evidence>
<dbReference type="Proteomes" id="UP000027920">
    <property type="component" value="Unassembled WGS sequence"/>
</dbReference>